<dbReference type="InterPro" id="IPR011611">
    <property type="entry name" value="PfkB_dom"/>
</dbReference>
<reference evidence="4 5" key="1">
    <citation type="submission" date="2019-09" db="EMBL/GenBank/DDBJ databases">
        <title>Genome Sequences of Streptomyces kaniharaensis ATCC 21070.</title>
        <authorList>
            <person name="Zhu W."/>
            <person name="De Crecy-Lagard V."/>
            <person name="Richards N.G."/>
        </authorList>
    </citation>
    <scope>NUCLEOTIDE SEQUENCE [LARGE SCALE GENOMIC DNA]</scope>
    <source>
        <strain evidence="4 5">SF-557</strain>
    </source>
</reference>
<evidence type="ECO:0000313" key="4">
    <source>
        <dbReference type="EMBL" id="MQS15740.1"/>
    </source>
</evidence>
<dbReference type="RefSeq" id="WP_153465420.1">
    <property type="nucleotide sequence ID" value="NZ_WBOF01000001.1"/>
</dbReference>
<evidence type="ECO:0000256" key="2">
    <source>
        <dbReference type="ARBA" id="ARBA00022777"/>
    </source>
</evidence>
<dbReference type="Proteomes" id="UP000450000">
    <property type="component" value="Unassembled WGS sequence"/>
</dbReference>
<dbReference type="PROSITE" id="PS00584">
    <property type="entry name" value="PFKB_KINASES_2"/>
    <property type="match status" value="1"/>
</dbReference>
<feature type="domain" description="Carbohydrate kinase PfkB" evidence="3">
    <location>
        <begin position="190"/>
        <end position="286"/>
    </location>
</feature>
<dbReference type="Pfam" id="PF00294">
    <property type="entry name" value="PfkB"/>
    <property type="match status" value="1"/>
</dbReference>
<keyword evidence="5" id="KW-1185">Reference proteome</keyword>
<name>A0A6N7KW39_9ACTN</name>
<dbReference type="InterPro" id="IPR029056">
    <property type="entry name" value="Ribokinase-like"/>
</dbReference>
<evidence type="ECO:0000313" key="5">
    <source>
        <dbReference type="Proteomes" id="UP000450000"/>
    </source>
</evidence>
<sequence>MTEWDVVVVGGVGVDTIVRVPQLPLPARETIKVPPIRQYVGHTGNGVALGCHSLGLRTHFADVIGDDPEGRLVLARYEEAGLSFAHRIHPSGTRRSVNLVDPHGVRVSLYDGRHPPDMAVSPDLYRGELGRTRHAHVSLVDWARHALADAVDAGLSTSTDLHNWDGRDEYREDFAYGADLVFLSAGAIGDRMEEVSESILTRGRAKAVVVMAGGRGSYLKLSGRPLRHVRPMAVPAAEVVDTNGAGDSYVAGFLYAWLSGRDWETCTRAGSLAGAHAVRSAGTHTSFITSEELNRALDRAG</sequence>
<dbReference type="InterPro" id="IPR002173">
    <property type="entry name" value="Carboh/pur_kinase_PfkB_CS"/>
</dbReference>
<dbReference type="Gene3D" id="3.40.1190.20">
    <property type="match status" value="1"/>
</dbReference>
<dbReference type="OrthoDB" id="9808601at2"/>
<dbReference type="SUPFAM" id="SSF53613">
    <property type="entry name" value="Ribokinase-like"/>
    <property type="match status" value="1"/>
</dbReference>
<keyword evidence="2 4" id="KW-0418">Kinase</keyword>
<organism evidence="4 5">
    <name type="scientific">Streptomyces kaniharaensis</name>
    <dbReference type="NCBI Taxonomy" id="212423"/>
    <lineage>
        <taxon>Bacteria</taxon>
        <taxon>Bacillati</taxon>
        <taxon>Actinomycetota</taxon>
        <taxon>Actinomycetes</taxon>
        <taxon>Kitasatosporales</taxon>
        <taxon>Streptomycetaceae</taxon>
        <taxon>Streptomyces</taxon>
    </lineage>
</organism>
<evidence type="ECO:0000256" key="1">
    <source>
        <dbReference type="ARBA" id="ARBA00022679"/>
    </source>
</evidence>
<evidence type="ECO:0000259" key="3">
    <source>
        <dbReference type="Pfam" id="PF00294"/>
    </source>
</evidence>
<dbReference type="EMBL" id="WBOF01000001">
    <property type="protein sequence ID" value="MQS15740.1"/>
    <property type="molecule type" value="Genomic_DNA"/>
</dbReference>
<dbReference type="AlphaFoldDB" id="A0A6N7KW39"/>
<accession>A0A6N7KW39</accession>
<dbReference type="GO" id="GO:0016301">
    <property type="term" value="F:kinase activity"/>
    <property type="evidence" value="ECO:0007669"/>
    <property type="project" value="UniProtKB-KW"/>
</dbReference>
<comment type="caution">
    <text evidence="4">The sequence shown here is derived from an EMBL/GenBank/DDBJ whole genome shotgun (WGS) entry which is preliminary data.</text>
</comment>
<protein>
    <submittedName>
        <fullName evidence="4">Carbohydrate kinase family protein</fullName>
    </submittedName>
</protein>
<gene>
    <name evidence="4" type="ORF">F7Q99_26615</name>
</gene>
<proteinExistence type="predicted"/>
<dbReference type="PANTHER" id="PTHR10584">
    <property type="entry name" value="SUGAR KINASE"/>
    <property type="match status" value="1"/>
</dbReference>
<dbReference type="PANTHER" id="PTHR10584:SF166">
    <property type="entry name" value="RIBOKINASE"/>
    <property type="match status" value="1"/>
</dbReference>
<keyword evidence="1" id="KW-0808">Transferase</keyword>